<gene>
    <name evidence="2" type="ORF">BC739_000172</name>
</gene>
<dbReference type="NCBIfam" id="TIGR02242">
    <property type="entry name" value="tail_TIGR02242"/>
    <property type="match status" value="1"/>
</dbReference>
<feature type="region of interest" description="Disordered" evidence="1">
    <location>
        <begin position="333"/>
        <end position="357"/>
    </location>
</feature>
<reference evidence="2 3" key="1">
    <citation type="submission" date="2020-08" db="EMBL/GenBank/DDBJ databases">
        <title>Genomic Encyclopedia of Archaeal and Bacterial Type Strains, Phase II (KMG-II): from individual species to whole genera.</title>
        <authorList>
            <person name="Goeker M."/>
        </authorList>
    </citation>
    <scope>NUCLEOTIDE SEQUENCE [LARGE SCALE GENOMIC DNA]</scope>
    <source>
        <strain evidence="2 3">DSM 43850</strain>
    </source>
</reference>
<protein>
    <submittedName>
        <fullName evidence="2">Phage tail-like protein</fullName>
    </submittedName>
</protein>
<evidence type="ECO:0000256" key="1">
    <source>
        <dbReference type="SAM" id="MobiDB-lite"/>
    </source>
</evidence>
<keyword evidence="3" id="KW-1185">Reference proteome</keyword>
<evidence type="ECO:0000313" key="2">
    <source>
        <dbReference type="EMBL" id="MBA8922975.1"/>
    </source>
</evidence>
<dbReference type="SUPFAM" id="SSF63829">
    <property type="entry name" value="Calcium-dependent phosphotriesterase"/>
    <property type="match status" value="1"/>
</dbReference>
<evidence type="ECO:0000313" key="3">
    <source>
        <dbReference type="Proteomes" id="UP000517916"/>
    </source>
</evidence>
<sequence>MDGDRGYSQLVRPEQWALCVREHTALLPGGGVTLDWVDDTPRHTGRCRTAPAGLVFDRWCRAYRSRPERGLVEVIPAGASSSGTHDPGILRSPLGLAVDSAQRLYIAESGTGLVHVVDLWGRRLLRKIPLRCKDKRRPIDIAARCCGALVLAADPYGIVLVDGRRGPLPGPKLVTPPCSDGMLPSRIALSARGPLLLWRHPRAARALVSTVDGEVLVEVPGGTDIELTRDGTLVVARQPGQSFRRFAADGLELEPLGAPGYDGGALAVAPNGRIAFTTAEGLAWTTGSSAVHATSGTVLSYRLDSGTYRTRWGRLFLDACAPTGTNLAVRFATSDEDTATEPPAPRRAPSPLLRRPTGREAPWAQIAADDQFETYESPVTAEPGRYLWITLTLTGTRRLSPKVRALRVERPGHQLLRALPRAWSREESDADFLQRFLGPAEGLLHELDQRAAARSVLVDPRVTPQEALPWLASFAGLVLDRRWPERARRHLIARAYPLYRARGTKRALTEILGIYLGYQPVIVERWQLRGLGGTVLGTSATGPRAPEVGAATGALGTFTVGGTLPGQNSYSLAAHRFSVLIPGELTAEQLSVVQDVLAEHRPAHTEYELCELSSGMRVGQRLHLRLTSYVGPGANWAPAVVDHTLIGGDGVIGVPSVGSRLGDTSVAGQVRVG</sequence>
<dbReference type="InterPro" id="IPR011042">
    <property type="entry name" value="6-blade_b-propeller_TolB-like"/>
</dbReference>
<name>A0ABR6B7X8_9PSEU</name>
<dbReference type="Proteomes" id="UP000517916">
    <property type="component" value="Unassembled WGS sequence"/>
</dbReference>
<comment type="caution">
    <text evidence="2">The sequence shown here is derived from an EMBL/GenBank/DDBJ whole genome shotgun (WGS) entry which is preliminary data.</text>
</comment>
<proteinExistence type="predicted"/>
<dbReference type="RefSeq" id="WP_182835965.1">
    <property type="nucleotide sequence ID" value="NZ_BAAABQ010000010.1"/>
</dbReference>
<organism evidence="2 3">
    <name type="scientific">Kutzneria viridogrisea</name>
    <dbReference type="NCBI Taxonomy" id="47990"/>
    <lineage>
        <taxon>Bacteria</taxon>
        <taxon>Bacillati</taxon>
        <taxon>Actinomycetota</taxon>
        <taxon>Actinomycetes</taxon>
        <taxon>Pseudonocardiales</taxon>
        <taxon>Pseudonocardiaceae</taxon>
        <taxon>Kutzneria</taxon>
    </lineage>
</organism>
<dbReference type="InterPro" id="IPR006521">
    <property type="entry name" value="Tail_protein_I"/>
</dbReference>
<dbReference type="Gene3D" id="2.120.10.30">
    <property type="entry name" value="TolB, C-terminal domain"/>
    <property type="match status" value="1"/>
</dbReference>
<dbReference type="EMBL" id="JACJID010000001">
    <property type="protein sequence ID" value="MBA8922975.1"/>
    <property type="molecule type" value="Genomic_DNA"/>
</dbReference>
<dbReference type="InterPro" id="IPR011748">
    <property type="entry name" value="Unchr_phage_tail-like"/>
</dbReference>
<accession>A0ABR6B7X8</accession>
<dbReference type="Pfam" id="PF09684">
    <property type="entry name" value="Tail_P2_I"/>
    <property type="match status" value="1"/>
</dbReference>